<dbReference type="OrthoDB" id="428177at2759"/>
<feature type="region of interest" description="Disordered" evidence="1">
    <location>
        <begin position="552"/>
        <end position="592"/>
    </location>
</feature>
<feature type="compositionally biased region" description="Basic and acidic residues" evidence="1">
    <location>
        <begin position="105"/>
        <end position="119"/>
    </location>
</feature>
<dbReference type="InParanoid" id="A0A1Y2FVX1"/>
<sequence length="592" mass="62804">MFSKLLIPLALTASVLAHAAPPNPDQLFALQEAAASKASVASVSSEATSTPAAAAKHHGSKHAHGREKRGDDWSALKRHQHGQQMHGAGMQKKWIAKRGGAQRLTKQEDVREKRRRDSGLDSSEVNEEDESDLEARGTQYTLYEGSNTWSADSNTWSAAASSSGSAKASATSSSKAATSTTSATTSDLSGDWHGASSYYLFALADTERYAVLDALKDGGFKVVRIFVSYVGANNKGSNSVEVNDMEPKEVGTYDDTILEKIDQLMYDCQQRGLKLMIALADRYALGFWSTDAYALQLNIVKAGSSGVQQIANAGAFYTNSWAATAMDNRYKHALSHKNTKLGGKTWAELDDVIYAFEPQNEPQGHMDSVSSTWACDRAATIKSLLPSGSSILVGSGGGITTTLSLGAWATTCDSIDIVSVHDYGTDAQTTANALVAAKSGSASGKIVMMGEWGITGSNKASTISQFVAAFKAAGLPWMYWEIVKPGKAASDFEVWTDEPAWAALTGGTYTEVASSSSTTWSPAASTTWSKAASTTAQWSSSTASWSKAAASSSSEWQASSTKASWTPSSSSSSAEWTPASSTKSRKDWQTAN</sequence>
<reference evidence="3 4" key="1">
    <citation type="submission" date="2016-07" db="EMBL/GenBank/DDBJ databases">
        <title>Pervasive Adenine N6-methylation of Active Genes in Fungi.</title>
        <authorList>
            <consortium name="DOE Joint Genome Institute"/>
            <person name="Mondo S.J."/>
            <person name="Dannebaum R.O."/>
            <person name="Kuo R.C."/>
            <person name="Labutti K."/>
            <person name="Haridas S."/>
            <person name="Kuo A."/>
            <person name="Salamov A."/>
            <person name="Ahrendt S.R."/>
            <person name="Lipzen A."/>
            <person name="Sullivan W."/>
            <person name="Andreopoulos W.B."/>
            <person name="Clum A."/>
            <person name="Lindquist E."/>
            <person name="Daum C."/>
            <person name="Ramamoorthy G.K."/>
            <person name="Gryganskyi A."/>
            <person name="Culley D."/>
            <person name="Magnuson J.K."/>
            <person name="James T.Y."/>
            <person name="O'Malley M.A."/>
            <person name="Stajich J.E."/>
            <person name="Spatafora J.W."/>
            <person name="Visel A."/>
            <person name="Grigoriev I.V."/>
        </authorList>
    </citation>
    <scope>NUCLEOTIDE SEQUENCE [LARGE SCALE GENOMIC DNA]</scope>
    <source>
        <strain evidence="3 4">62-1032</strain>
    </source>
</reference>
<feature type="signal peptide" evidence="2">
    <location>
        <begin position="1"/>
        <end position="17"/>
    </location>
</feature>
<dbReference type="InterPro" id="IPR017853">
    <property type="entry name" value="GH"/>
</dbReference>
<keyword evidence="4" id="KW-1185">Reference proteome</keyword>
<organism evidence="3 4">
    <name type="scientific">Leucosporidium creatinivorum</name>
    <dbReference type="NCBI Taxonomy" id="106004"/>
    <lineage>
        <taxon>Eukaryota</taxon>
        <taxon>Fungi</taxon>
        <taxon>Dikarya</taxon>
        <taxon>Basidiomycota</taxon>
        <taxon>Pucciniomycotina</taxon>
        <taxon>Microbotryomycetes</taxon>
        <taxon>Leucosporidiales</taxon>
        <taxon>Leucosporidium</taxon>
    </lineage>
</organism>
<dbReference type="EMBL" id="MCGR01000012">
    <property type="protein sequence ID" value="ORY88173.1"/>
    <property type="molecule type" value="Genomic_DNA"/>
</dbReference>
<feature type="chain" id="PRO_5012982874" evidence="2">
    <location>
        <begin position="18"/>
        <end position="592"/>
    </location>
</feature>
<proteinExistence type="predicted"/>
<dbReference type="SUPFAM" id="SSF51445">
    <property type="entry name" value="(Trans)glycosidases"/>
    <property type="match status" value="1"/>
</dbReference>
<dbReference type="AlphaFoldDB" id="A0A1Y2FVX1"/>
<keyword evidence="3" id="KW-0378">Hydrolase</keyword>
<comment type="caution">
    <text evidence="3">The sequence shown here is derived from an EMBL/GenBank/DDBJ whole genome shotgun (WGS) entry which is preliminary data.</text>
</comment>
<feature type="region of interest" description="Disordered" evidence="1">
    <location>
        <begin position="47"/>
        <end position="137"/>
    </location>
</feature>
<dbReference type="STRING" id="106004.A0A1Y2FVX1"/>
<feature type="region of interest" description="Disordered" evidence="1">
    <location>
        <begin position="165"/>
        <end position="188"/>
    </location>
</feature>
<evidence type="ECO:0000313" key="4">
    <source>
        <dbReference type="Proteomes" id="UP000193467"/>
    </source>
</evidence>
<keyword evidence="2" id="KW-0732">Signal</keyword>
<dbReference type="Gene3D" id="3.20.20.80">
    <property type="entry name" value="Glycosidases"/>
    <property type="match status" value="1"/>
</dbReference>
<feature type="compositionally biased region" description="Low complexity" evidence="1">
    <location>
        <begin position="552"/>
        <end position="582"/>
    </location>
</feature>
<gene>
    <name evidence="3" type="ORF">BCR35DRAFT_277225</name>
</gene>
<evidence type="ECO:0000313" key="3">
    <source>
        <dbReference type="EMBL" id="ORY88173.1"/>
    </source>
</evidence>
<evidence type="ECO:0000256" key="2">
    <source>
        <dbReference type="SAM" id="SignalP"/>
    </source>
</evidence>
<dbReference type="Proteomes" id="UP000193467">
    <property type="component" value="Unassembled WGS sequence"/>
</dbReference>
<feature type="compositionally biased region" description="Basic residues" evidence="1">
    <location>
        <begin position="55"/>
        <end position="67"/>
    </location>
</feature>
<dbReference type="GO" id="GO:0016787">
    <property type="term" value="F:hydrolase activity"/>
    <property type="evidence" value="ECO:0007669"/>
    <property type="project" value="UniProtKB-KW"/>
</dbReference>
<feature type="compositionally biased region" description="Low complexity" evidence="1">
    <location>
        <begin position="82"/>
        <end position="91"/>
    </location>
</feature>
<protein>
    <submittedName>
        <fullName evidence="3">Glycoside hydrolase superfamily</fullName>
    </submittedName>
</protein>
<name>A0A1Y2FVX1_9BASI</name>
<evidence type="ECO:0000256" key="1">
    <source>
        <dbReference type="SAM" id="MobiDB-lite"/>
    </source>
</evidence>
<accession>A0A1Y2FVX1</accession>